<reference evidence="2" key="1">
    <citation type="submission" date="2020-01" db="EMBL/GenBank/DDBJ databases">
        <title>Insect and environment-associated Actinomycetes.</title>
        <authorList>
            <person name="Currrie C."/>
            <person name="Chevrette M."/>
            <person name="Carlson C."/>
            <person name="Stubbendieck R."/>
            <person name="Wendt-Pienkowski E."/>
        </authorList>
    </citation>
    <scope>NUCLEOTIDE SEQUENCE</scope>
    <source>
        <strain evidence="2">SID7499</strain>
    </source>
</reference>
<comment type="caution">
    <text evidence="2">The sequence shown here is derived from an EMBL/GenBank/DDBJ whole genome shotgun (WGS) entry which is preliminary data.</text>
</comment>
<evidence type="ECO:0000313" key="2">
    <source>
        <dbReference type="EMBL" id="NEE16754.1"/>
    </source>
</evidence>
<keyword evidence="2" id="KW-0436">Ligase</keyword>
<name>A0A6G3XGF6_9ACTN</name>
<proteinExistence type="predicted"/>
<organism evidence="2">
    <name type="scientific">Streptomyces sp. SID7499</name>
    <dbReference type="NCBI Taxonomy" id="2706086"/>
    <lineage>
        <taxon>Bacteria</taxon>
        <taxon>Bacillati</taxon>
        <taxon>Actinomycetota</taxon>
        <taxon>Actinomycetes</taxon>
        <taxon>Kitasatosporales</taxon>
        <taxon>Streptomycetaceae</taxon>
        <taxon>Streptomyces</taxon>
    </lineage>
</organism>
<evidence type="ECO:0000256" key="1">
    <source>
        <dbReference type="SAM" id="MobiDB-lite"/>
    </source>
</evidence>
<dbReference type="EMBL" id="JAAGMN010006376">
    <property type="protein sequence ID" value="NEE16754.1"/>
    <property type="molecule type" value="Genomic_DNA"/>
</dbReference>
<protein>
    <submittedName>
        <fullName evidence="2">Long-chain fatty acid--CoA ligase</fullName>
    </submittedName>
</protein>
<feature type="compositionally biased region" description="Pro residues" evidence="1">
    <location>
        <begin position="1"/>
        <end position="11"/>
    </location>
</feature>
<sequence length="60" mass="6253">MPHTRPSPSPAPEDAGASAERARRAARIEASLTAPGAPFAVVVGERGTPEYADGPRTLRE</sequence>
<dbReference type="GO" id="GO:0016874">
    <property type="term" value="F:ligase activity"/>
    <property type="evidence" value="ECO:0007669"/>
    <property type="project" value="UniProtKB-KW"/>
</dbReference>
<accession>A0A6G3XGF6</accession>
<feature type="region of interest" description="Disordered" evidence="1">
    <location>
        <begin position="1"/>
        <end position="35"/>
    </location>
</feature>
<gene>
    <name evidence="2" type="ORF">G3M58_61110</name>
</gene>
<dbReference type="AlphaFoldDB" id="A0A6G3XGF6"/>
<feature type="non-terminal residue" evidence="2">
    <location>
        <position position="60"/>
    </location>
</feature>